<evidence type="ECO:0000313" key="2">
    <source>
        <dbReference type="Proteomes" id="UP001281147"/>
    </source>
</evidence>
<accession>A0ACC3NDA2</accession>
<name>A0ACC3NDA2_9PEZI</name>
<evidence type="ECO:0000313" key="1">
    <source>
        <dbReference type="EMBL" id="KAK3714924.1"/>
    </source>
</evidence>
<sequence length="681" mass="71812">MAANSKLRAAIIVISETASKDPSTDKCIPTLQEVFAEDGGGIFDAMETVIVPDDALHVQRAITQRTDGEDFVNLIVTSGGTGFAQKDVTPEAVTPLIHKHAPGLIHGMLAASLAVTTFAIMSRPVAGVRNNTIILTLPGSPKGAKENLQSVIKQLSHACQQAAGVDSRSLHAGGVQKLERDAGINGSTAGHHTHDHSHSHSHGHGHGHDHGHSHGHAGPKAHTALEDRPHISNDPNAGPTRRYRESPYPMLSVDEALKQISDHTPAPKIVKAAVNEDLVGSVLAKDVTARESVPAFRASIVDGYAIIASKHVLVPSTKGVFPVTSISHAQAGEVPELKSGEIARITTGAPLPPGATSVVMVEDTVLRSLTDDGQEEKEVEILTDAIEPGENVREVGSDVKAGAVILKKGEGITAVGGEFGLLASVGTREVSVFQKPIVGVLSTGDEIVQHDREGDLRLGEVRDTNRPTLLTAVNGSAFEAVDLGIASDKPGALEQTLRDAMRKVDVIITSGGVSMGELDLLKPTIERSLGGTIHFGRVSMKPGKPTTFATVPFKDNAGERQTKVIFSLPGNPASAVVTYLLFVLPSLHQMSGISPVGLPKIKVVLDQDVRMDPKRAEYHRVMVVAKEDGQLHAASTGFQRSSAIGSFKGSNALLCLPTREGSLKKGEKVDALLMGKVVSKM</sequence>
<protein>
    <submittedName>
        <fullName evidence="1">Uncharacterized protein</fullName>
    </submittedName>
</protein>
<proteinExistence type="predicted"/>
<organism evidence="1 2">
    <name type="scientific">Vermiconidia calcicola</name>
    <dbReference type="NCBI Taxonomy" id="1690605"/>
    <lineage>
        <taxon>Eukaryota</taxon>
        <taxon>Fungi</taxon>
        <taxon>Dikarya</taxon>
        <taxon>Ascomycota</taxon>
        <taxon>Pezizomycotina</taxon>
        <taxon>Dothideomycetes</taxon>
        <taxon>Dothideomycetidae</taxon>
        <taxon>Mycosphaerellales</taxon>
        <taxon>Extremaceae</taxon>
        <taxon>Vermiconidia</taxon>
    </lineage>
</organism>
<comment type="caution">
    <text evidence="1">The sequence shown here is derived from an EMBL/GenBank/DDBJ whole genome shotgun (WGS) entry which is preliminary data.</text>
</comment>
<gene>
    <name evidence="1" type="ORF">LTR37_007414</name>
</gene>
<keyword evidence="2" id="KW-1185">Reference proteome</keyword>
<reference evidence="1" key="1">
    <citation type="submission" date="2023-07" db="EMBL/GenBank/DDBJ databases">
        <title>Black Yeasts Isolated from many extreme environments.</title>
        <authorList>
            <person name="Coleine C."/>
            <person name="Stajich J.E."/>
            <person name="Selbmann L."/>
        </authorList>
    </citation>
    <scope>NUCLEOTIDE SEQUENCE</scope>
    <source>
        <strain evidence="1">CCFEE 5714</strain>
    </source>
</reference>
<dbReference type="EMBL" id="JAUTXU010000052">
    <property type="protein sequence ID" value="KAK3714924.1"/>
    <property type="molecule type" value="Genomic_DNA"/>
</dbReference>
<dbReference type="Proteomes" id="UP001281147">
    <property type="component" value="Unassembled WGS sequence"/>
</dbReference>